<proteinExistence type="predicted"/>
<dbReference type="Proteomes" id="UP000095287">
    <property type="component" value="Unplaced"/>
</dbReference>
<reference evidence="2" key="1">
    <citation type="submission" date="2016-11" db="UniProtKB">
        <authorList>
            <consortium name="WormBaseParasite"/>
        </authorList>
    </citation>
    <scope>IDENTIFICATION</scope>
</reference>
<name>A0A1I7ZAK6_9BILA</name>
<evidence type="ECO:0000313" key="1">
    <source>
        <dbReference type="Proteomes" id="UP000095287"/>
    </source>
</evidence>
<accession>A0A1I7ZAK6</accession>
<dbReference type="WBParaSite" id="L893_g24430.t1">
    <property type="protein sequence ID" value="L893_g24430.t1"/>
    <property type="gene ID" value="L893_g24430"/>
</dbReference>
<evidence type="ECO:0000313" key="2">
    <source>
        <dbReference type="WBParaSite" id="L893_g24430.t1"/>
    </source>
</evidence>
<organism evidence="1 2">
    <name type="scientific">Steinernema glaseri</name>
    <dbReference type="NCBI Taxonomy" id="37863"/>
    <lineage>
        <taxon>Eukaryota</taxon>
        <taxon>Metazoa</taxon>
        <taxon>Ecdysozoa</taxon>
        <taxon>Nematoda</taxon>
        <taxon>Chromadorea</taxon>
        <taxon>Rhabditida</taxon>
        <taxon>Tylenchina</taxon>
        <taxon>Panagrolaimomorpha</taxon>
        <taxon>Strongyloidoidea</taxon>
        <taxon>Steinernematidae</taxon>
        <taxon>Steinernema</taxon>
    </lineage>
</organism>
<keyword evidence="1" id="KW-1185">Reference proteome</keyword>
<dbReference type="AlphaFoldDB" id="A0A1I7ZAK6"/>
<sequence length="118" mass="12568">MNCCEKRSIKVGGGSGRCPLGIRALCLPRCRAESVAAPEKVSFFELIKRGIGRGRRPGRLGANYAKKALVKRGHRGFGRNPMGGSGDGLGGYLMEGNGVHVIGALCTRCRRRQGVLIS</sequence>
<protein>
    <submittedName>
        <fullName evidence="2">Uncharacterized protein</fullName>
    </submittedName>
</protein>